<evidence type="ECO:0000313" key="3">
    <source>
        <dbReference type="Proteomes" id="UP001432322"/>
    </source>
</evidence>
<dbReference type="EMBL" id="BTSY01000001">
    <property type="protein sequence ID" value="GMT10606.1"/>
    <property type="molecule type" value="Genomic_DNA"/>
</dbReference>
<keyword evidence="1" id="KW-1133">Transmembrane helix</keyword>
<sequence>MTTENIVISFLFEDLALVELLASEVSLPHEVLLDSLLGGLIIGVKLRPVVRLVVDLPVVAEREDQFLSAPNPDSGDGRVVVSSEEADGSERVLLQLLESLVHATNEVAAHESERELLGELVLSIPDGPVLLVEVLPEVGDGLGKSVLIGVGSLEGVEDERGLGVALEGVFRLRLSSGSLIGKVELFLGLLLLRLLLLGLLLLLLFLLLVLLGRGRGDLGRDLVELGLFESGNGLGELDFSKHLLGSRLVDNSLEPASDVHVGLAESSVEDMLECGEKVEGDRDISQGKSLSSEVSTRKEVLVEKGELGVELSLVRSNNGSVKSGGRHGGQNVSEHVGEERGLSPLKPLSDSANHIQFSDVGCDGIGSEQLSLSVIESGNLPERELVGGRLLTSELNLGLAKLGGNEDLLHAEVLGGSVELPLGHFGCC</sequence>
<evidence type="ECO:0000313" key="2">
    <source>
        <dbReference type="EMBL" id="GMT10606.1"/>
    </source>
</evidence>
<organism evidence="2 3">
    <name type="scientific">Pristionchus fissidentatus</name>
    <dbReference type="NCBI Taxonomy" id="1538716"/>
    <lineage>
        <taxon>Eukaryota</taxon>
        <taxon>Metazoa</taxon>
        <taxon>Ecdysozoa</taxon>
        <taxon>Nematoda</taxon>
        <taxon>Chromadorea</taxon>
        <taxon>Rhabditida</taxon>
        <taxon>Rhabditina</taxon>
        <taxon>Diplogasteromorpha</taxon>
        <taxon>Diplogasteroidea</taxon>
        <taxon>Neodiplogasteridae</taxon>
        <taxon>Pristionchus</taxon>
    </lineage>
</organism>
<proteinExistence type="predicted"/>
<name>A0AAV5UTP4_9BILA</name>
<dbReference type="Proteomes" id="UP001432322">
    <property type="component" value="Unassembled WGS sequence"/>
</dbReference>
<evidence type="ECO:0000256" key="1">
    <source>
        <dbReference type="SAM" id="Phobius"/>
    </source>
</evidence>
<reference evidence="2" key="1">
    <citation type="submission" date="2023-10" db="EMBL/GenBank/DDBJ databases">
        <title>Genome assembly of Pristionchus species.</title>
        <authorList>
            <person name="Yoshida K."/>
            <person name="Sommer R.J."/>
        </authorList>
    </citation>
    <scope>NUCLEOTIDE SEQUENCE</scope>
    <source>
        <strain evidence="2">RS5133</strain>
    </source>
</reference>
<feature type="transmembrane region" description="Helical" evidence="1">
    <location>
        <begin position="185"/>
        <end position="211"/>
    </location>
</feature>
<comment type="caution">
    <text evidence="2">The sequence shown here is derived from an EMBL/GenBank/DDBJ whole genome shotgun (WGS) entry which is preliminary data.</text>
</comment>
<evidence type="ECO:0008006" key="4">
    <source>
        <dbReference type="Google" id="ProtNLM"/>
    </source>
</evidence>
<gene>
    <name evidence="2" type="ORF">PFISCL1PPCAC_1903</name>
</gene>
<accession>A0AAV5UTP4</accession>
<keyword evidence="3" id="KW-1185">Reference proteome</keyword>
<keyword evidence="1" id="KW-0812">Transmembrane</keyword>
<protein>
    <recommendedName>
        <fullName evidence="4">Ribosomal protein</fullName>
    </recommendedName>
</protein>
<dbReference type="AlphaFoldDB" id="A0AAV5UTP4"/>
<keyword evidence="1" id="KW-0472">Membrane</keyword>